<feature type="domain" description="UvrD-like helicase C-terminal" evidence="6">
    <location>
        <begin position="1"/>
        <end position="152"/>
    </location>
</feature>
<dbReference type="Gene3D" id="3.40.50.300">
    <property type="entry name" value="P-loop containing nucleotide triphosphate hydrolases"/>
    <property type="match status" value="1"/>
</dbReference>
<proteinExistence type="predicted"/>
<evidence type="ECO:0000256" key="5">
    <source>
        <dbReference type="SAM" id="MobiDB-lite"/>
    </source>
</evidence>
<keyword evidence="4" id="KW-0067">ATP-binding</keyword>
<dbReference type="InterPro" id="IPR027417">
    <property type="entry name" value="P-loop_NTPase"/>
</dbReference>
<dbReference type="Pfam" id="PF21196">
    <property type="entry name" value="PcrA_UvrD_tudor"/>
    <property type="match status" value="1"/>
</dbReference>
<evidence type="ECO:0000313" key="7">
    <source>
        <dbReference type="EMBL" id="MFC1800071.1"/>
    </source>
</evidence>
<dbReference type="Proteomes" id="UP001594288">
    <property type="component" value="Unassembled WGS sequence"/>
</dbReference>
<dbReference type="EMBL" id="JBHPEI010000063">
    <property type="protein sequence ID" value="MFC1800071.1"/>
    <property type="molecule type" value="Genomic_DNA"/>
</dbReference>
<feature type="non-terminal residue" evidence="7">
    <location>
        <position position="1"/>
    </location>
</feature>
<evidence type="ECO:0000256" key="2">
    <source>
        <dbReference type="ARBA" id="ARBA00022801"/>
    </source>
</evidence>
<feature type="compositionally biased region" description="Basic and acidic residues" evidence="5">
    <location>
        <begin position="241"/>
        <end position="250"/>
    </location>
</feature>
<keyword evidence="2 7" id="KW-0378">Hydrolase</keyword>
<dbReference type="Pfam" id="PF13361">
    <property type="entry name" value="UvrD_C"/>
    <property type="match status" value="1"/>
</dbReference>
<keyword evidence="8" id="KW-1185">Reference proteome</keyword>
<dbReference type="InterPro" id="IPR014017">
    <property type="entry name" value="DNA_helicase_UvrD-like_C"/>
</dbReference>
<gene>
    <name evidence="7" type="ORF">ACFL2Z_04065</name>
</gene>
<evidence type="ECO:0000256" key="1">
    <source>
        <dbReference type="ARBA" id="ARBA00022741"/>
    </source>
</evidence>
<sequence length="338" mass="37856">IINVPNRGIGNVTLSRLREFSAGSGITPSAALERADEIPGLNSGARRKLSAFKDLIDKLMAASEELPVPELITRIARDSGYMEFLKEQGTVEALARAENIEELVAGGFEFQERSEEPTLRKFLEEVSLVSDIDLWDDRREAVNLMTLHNAKGLEFPVVSIAGAEEGLIPHHTSFEDEEEMEEERRLFYVGMTRAKERLLISMAAGRRGFRGWTAQVASRFLENIPAEFLEVMTPAGDTYIEEPRHQAGERHRTRPAGGRSRDRQQAGPRRQSDHADYGEEKVVRIGTRVMHPDWGPGSVRGCEGYGAQLRLTVRFDSGIIKRVLASYANLEMLDDDYA</sequence>
<dbReference type="GO" id="GO:0016787">
    <property type="term" value="F:hydrolase activity"/>
    <property type="evidence" value="ECO:0007669"/>
    <property type="project" value="UniProtKB-KW"/>
</dbReference>
<evidence type="ECO:0000256" key="3">
    <source>
        <dbReference type="ARBA" id="ARBA00022806"/>
    </source>
</evidence>
<accession>A0ABV6YPR5</accession>
<dbReference type="InterPro" id="IPR000212">
    <property type="entry name" value="DNA_helicase_UvrD/REP"/>
</dbReference>
<dbReference type="GO" id="GO:0004386">
    <property type="term" value="F:helicase activity"/>
    <property type="evidence" value="ECO:0007669"/>
    <property type="project" value="UniProtKB-KW"/>
</dbReference>
<feature type="region of interest" description="Disordered" evidence="5">
    <location>
        <begin position="239"/>
        <end position="278"/>
    </location>
</feature>
<dbReference type="PANTHER" id="PTHR11070:SF2">
    <property type="entry name" value="ATP-DEPENDENT DNA HELICASE SRS2"/>
    <property type="match status" value="1"/>
</dbReference>
<dbReference type="PROSITE" id="PS51217">
    <property type="entry name" value="UVRD_HELICASE_CTER"/>
    <property type="match status" value="1"/>
</dbReference>
<evidence type="ECO:0000313" key="8">
    <source>
        <dbReference type="Proteomes" id="UP001594288"/>
    </source>
</evidence>
<keyword evidence="3 7" id="KW-0347">Helicase</keyword>
<dbReference type="EC" id="3.6.4.-" evidence="7"/>
<comment type="caution">
    <text evidence="7">The sequence shown here is derived from an EMBL/GenBank/DDBJ whole genome shotgun (WGS) entry which is preliminary data.</text>
</comment>
<feature type="compositionally biased region" description="Basic and acidic residues" evidence="5">
    <location>
        <begin position="259"/>
        <end position="278"/>
    </location>
</feature>
<reference evidence="7 8" key="1">
    <citation type="submission" date="2024-09" db="EMBL/GenBank/DDBJ databases">
        <authorList>
            <person name="D'Angelo T."/>
        </authorList>
    </citation>
    <scope>NUCLEOTIDE SEQUENCE [LARGE SCALE GENOMIC DNA]</scope>
    <source>
        <strain evidence="7">SAG AM-311-F02</strain>
    </source>
</reference>
<keyword evidence="1" id="KW-0547">Nucleotide-binding</keyword>
<dbReference type="SUPFAM" id="SSF52540">
    <property type="entry name" value="P-loop containing nucleoside triphosphate hydrolases"/>
    <property type="match status" value="1"/>
</dbReference>
<evidence type="ECO:0000256" key="4">
    <source>
        <dbReference type="ARBA" id="ARBA00022840"/>
    </source>
</evidence>
<protein>
    <submittedName>
        <fullName evidence="7">ATP-dependent helicase</fullName>
        <ecNumber evidence="7">3.6.4.-</ecNumber>
    </submittedName>
</protein>
<name>A0ABV6YPR5_UNCEI</name>
<organism evidence="7 8">
    <name type="scientific">Eiseniibacteriota bacterium</name>
    <dbReference type="NCBI Taxonomy" id="2212470"/>
    <lineage>
        <taxon>Bacteria</taxon>
        <taxon>Candidatus Eiseniibacteriota</taxon>
    </lineage>
</organism>
<dbReference type="Gene3D" id="1.10.486.10">
    <property type="entry name" value="PCRA, domain 4"/>
    <property type="match status" value="1"/>
</dbReference>
<evidence type="ECO:0000259" key="6">
    <source>
        <dbReference type="PROSITE" id="PS51217"/>
    </source>
</evidence>
<dbReference type="PANTHER" id="PTHR11070">
    <property type="entry name" value="UVRD / RECB / PCRA DNA HELICASE FAMILY MEMBER"/>
    <property type="match status" value="1"/>
</dbReference>